<keyword evidence="3" id="KW-1185">Reference proteome</keyword>
<dbReference type="Proteomes" id="UP001242480">
    <property type="component" value="Unassembled WGS sequence"/>
</dbReference>
<evidence type="ECO:0000256" key="1">
    <source>
        <dbReference type="SAM" id="MobiDB-lite"/>
    </source>
</evidence>
<evidence type="ECO:0000313" key="2">
    <source>
        <dbReference type="EMBL" id="MDQ0470847.1"/>
    </source>
</evidence>
<accession>A0ABU0J998</accession>
<gene>
    <name evidence="2" type="ORF">QO011_003866</name>
</gene>
<comment type="caution">
    <text evidence="2">The sequence shown here is derived from an EMBL/GenBank/DDBJ whole genome shotgun (WGS) entry which is preliminary data.</text>
</comment>
<organism evidence="2 3">
    <name type="scientific">Labrys wisconsinensis</name>
    <dbReference type="NCBI Taxonomy" id="425677"/>
    <lineage>
        <taxon>Bacteria</taxon>
        <taxon>Pseudomonadati</taxon>
        <taxon>Pseudomonadota</taxon>
        <taxon>Alphaproteobacteria</taxon>
        <taxon>Hyphomicrobiales</taxon>
        <taxon>Xanthobacteraceae</taxon>
        <taxon>Labrys</taxon>
    </lineage>
</organism>
<reference evidence="2 3" key="1">
    <citation type="submission" date="2023-07" db="EMBL/GenBank/DDBJ databases">
        <title>Genomic Encyclopedia of Type Strains, Phase IV (KMG-IV): sequencing the most valuable type-strain genomes for metagenomic binning, comparative biology and taxonomic classification.</title>
        <authorList>
            <person name="Goeker M."/>
        </authorList>
    </citation>
    <scope>NUCLEOTIDE SEQUENCE [LARGE SCALE GENOMIC DNA]</scope>
    <source>
        <strain evidence="2 3">DSM 19619</strain>
    </source>
</reference>
<protein>
    <submittedName>
        <fullName evidence="2">Uncharacterized protein</fullName>
    </submittedName>
</protein>
<dbReference type="EMBL" id="JAUSVX010000007">
    <property type="protein sequence ID" value="MDQ0470847.1"/>
    <property type="molecule type" value="Genomic_DNA"/>
</dbReference>
<feature type="region of interest" description="Disordered" evidence="1">
    <location>
        <begin position="1"/>
        <end position="41"/>
    </location>
</feature>
<proteinExistence type="predicted"/>
<dbReference type="RefSeq" id="WP_307275135.1">
    <property type="nucleotide sequence ID" value="NZ_JAUSVX010000007.1"/>
</dbReference>
<evidence type="ECO:0000313" key="3">
    <source>
        <dbReference type="Proteomes" id="UP001242480"/>
    </source>
</evidence>
<name>A0ABU0J998_9HYPH</name>
<sequence>MTTIAPLRRSGPHDTRKGRILPVETPTTTKKDQQDGTAASEEEQALDTAIGAILDSYAVGDVNRNKAIEELAKLITPLRGEAPKRKPRRPLHAT</sequence>